<dbReference type="CDD" id="cd01149">
    <property type="entry name" value="HutB"/>
    <property type="match status" value="1"/>
</dbReference>
<dbReference type="EMBL" id="CP042261">
    <property type="protein sequence ID" value="QDY68232.1"/>
    <property type="molecule type" value="Genomic_DNA"/>
</dbReference>
<dbReference type="PROSITE" id="PS50983">
    <property type="entry name" value="FE_B12_PBP"/>
    <property type="match status" value="1"/>
</dbReference>
<accession>A0A5B8IPI8</accession>
<keyword evidence="1" id="KW-0732">Signal</keyword>
<evidence type="ECO:0000259" key="2">
    <source>
        <dbReference type="PROSITE" id="PS50983"/>
    </source>
</evidence>
<dbReference type="InterPro" id="IPR002491">
    <property type="entry name" value="ABC_transptr_periplasmic_BD"/>
</dbReference>
<dbReference type="AlphaFoldDB" id="A0A5B8IPI8"/>
<reference evidence="3 4" key="1">
    <citation type="submission" date="2019-07" db="EMBL/GenBank/DDBJ databases">
        <title>Litoreibacter alkalisoli sp. nov., isolated from saline-alkaline soil.</title>
        <authorList>
            <person name="Wang S."/>
            <person name="Xu L."/>
            <person name="Xing Y.-T."/>
            <person name="Sun J.-Q."/>
        </authorList>
    </citation>
    <scope>NUCLEOTIDE SEQUENCE [LARGE SCALE GENOMIC DNA]</scope>
    <source>
        <strain evidence="3 4">LN3S51</strain>
    </source>
</reference>
<feature type="domain" description="Fe/B12 periplasmic-binding" evidence="2">
    <location>
        <begin position="28"/>
        <end position="283"/>
    </location>
</feature>
<name>A0A5B8IPI8_9RHOB</name>
<dbReference type="PANTHER" id="PTHR30535">
    <property type="entry name" value="VITAMIN B12-BINDING PROTEIN"/>
    <property type="match status" value="1"/>
</dbReference>
<evidence type="ECO:0000313" key="3">
    <source>
        <dbReference type="EMBL" id="QDY68232.1"/>
    </source>
</evidence>
<proteinExistence type="predicted"/>
<dbReference type="InterPro" id="IPR050902">
    <property type="entry name" value="ABC_Transporter_SBP"/>
</dbReference>
<dbReference type="SUPFAM" id="SSF53807">
    <property type="entry name" value="Helical backbone' metal receptor"/>
    <property type="match status" value="1"/>
</dbReference>
<dbReference type="Gene3D" id="3.40.50.1980">
    <property type="entry name" value="Nitrogenase molybdenum iron protein domain"/>
    <property type="match status" value="2"/>
</dbReference>
<feature type="signal peptide" evidence="1">
    <location>
        <begin position="1"/>
        <end position="19"/>
    </location>
</feature>
<dbReference type="Proteomes" id="UP000318483">
    <property type="component" value="Chromosome"/>
</dbReference>
<dbReference type="PANTHER" id="PTHR30535:SF4">
    <property type="entry name" value="HEMIN-BINDING PERIPLASMIC PROTEIN HMUT"/>
    <property type="match status" value="1"/>
</dbReference>
<gene>
    <name evidence="3" type="ORF">FPZ52_00400</name>
</gene>
<evidence type="ECO:0000256" key="1">
    <source>
        <dbReference type="SAM" id="SignalP"/>
    </source>
</evidence>
<protein>
    <submittedName>
        <fullName evidence="3">ABC transporter substrate-binding protein</fullName>
    </submittedName>
</protein>
<sequence>MRMLASLYIAAMVAVPAWAQENYPDASRIVSVGGSVTEIIYALGAQDRVIARDTTSNFPPEVTELPDVGYIRSLSPEGALSVEPDLILAEEGAGPPEAVDLLKEAGIPYAEMPEAFTAEGVARKIEAVGQTIGLATESQALADTFREDMAVVANRTDAIDSPKRVLFILSMQGGRIMASGADTGADGMIRLAGAVNAVSGFSGYKPLTDEAISAASPDVILMMDRGGDHGGTVDQVVSHPAISVTPAGKTGAVIRMDGLYLLGFGPRTADAAAQLHDAIYGDANGNG</sequence>
<dbReference type="OrthoDB" id="9797736at2"/>
<dbReference type="KEGG" id="lit:FPZ52_00400"/>
<evidence type="ECO:0000313" key="4">
    <source>
        <dbReference type="Proteomes" id="UP000318483"/>
    </source>
</evidence>
<dbReference type="RefSeq" id="WP_146362657.1">
    <property type="nucleotide sequence ID" value="NZ_CP042261.1"/>
</dbReference>
<feature type="chain" id="PRO_5022874457" evidence="1">
    <location>
        <begin position="20"/>
        <end position="287"/>
    </location>
</feature>
<organism evidence="3 4">
    <name type="scientific">Qingshengfaniella alkalisoli</name>
    <dbReference type="NCBI Taxonomy" id="2599296"/>
    <lineage>
        <taxon>Bacteria</taxon>
        <taxon>Pseudomonadati</taxon>
        <taxon>Pseudomonadota</taxon>
        <taxon>Alphaproteobacteria</taxon>
        <taxon>Rhodobacterales</taxon>
        <taxon>Paracoccaceae</taxon>
        <taxon>Qingshengfaniella</taxon>
    </lineage>
</organism>
<dbReference type="Pfam" id="PF01497">
    <property type="entry name" value="Peripla_BP_2"/>
    <property type="match status" value="1"/>
</dbReference>
<keyword evidence="4" id="KW-1185">Reference proteome</keyword>